<evidence type="ECO:0000313" key="6">
    <source>
        <dbReference type="Proteomes" id="UP000240931"/>
    </source>
</evidence>
<organism evidence="4 6">
    <name type="scientific">Yersinia phage fHe-Yen9-04</name>
    <dbReference type="NCBI Taxonomy" id="2052742"/>
    <lineage>
        <taxon>Viruses</taxon>
        <taxon>Duplodnaviria</taxon>
        <taxon>Heunggongvirae</taxon>
        <taxon>Uroviricota</taxon>
        <taxon>Caudoviricetes</taxon>
        <taxon>Eneladusvirus</taxon>
        <taxon>Eneladusvirus Yen904</taxon>
    </lineage>
</organism>
<dbReference type="InterPro" id="IPR023476">
    <property type="entry name" value="Pep_tRNA_hydro_II_dom_sf"/>
</dbReference>
<dbReference type="Gene3D" id="3.40.1490.10">
    <property type="entry name" value="Bit1"/>
    <property type="match status" value="1"/>
</dbReference>
<evidence type="ECO:0000313" key="7">
    <source>
        <dbReference type="Proteomes" id="UP000317227"/>
    </source>
</evidence>
<reference evidence="5 7" key="3">
    <citation type="submission" date="2019-06" db="EMBL/GenBank/DDBJ databases">
        <authorList>
            <person name="Bower L."/>
            <person name="Leinonen R."/>
        </authorList>
    </citation>
    <scope>NUCLEOTIDE SEQUENCE [LARGE SCALE GENOMIC DNA]</scope>
</reference>
<dbReference type="Proteomes" id="UP000317227">
    <property type="component" value="Segment"/>
</dbReference>
<evidence type="ECO:0000313" key="5">
    <source>
        <dbReference type="EMBL" id="VUE36440.1"/>
    </source>
</evidence>
<gene>
    <name evidence="4" type="primary">g394</name>
</gene>
<dbReference type="EMBL" id="LR596615">
    <property type="protein sequence ID" value="VUE36440.1"/>
    <property type="molecule type" value="Genomic_DNA"/>
</dbReference>
<dbReference type="SUPFAM" id="SSF102462">
    <property type="entry name" value="Peptidyl-tRNA hydrolase II"/>
    <property type="match status" value="1"/>
</dbReference>
<dbReference type="KEGG" id="vg:40100812"/>
<evidence type="ECO:0000256" key="1">
    <source>
        <dbReference type="ARBA" id="ARBA00013260"/>
    </source>
</evidence>
<dbReference type="RefSeq" id="YP_009624004.1">
    <property type="nucleotide sequence ID" value="NC_042116.1"/>
</dbReference>
<evidence type="ECO:0000256" key="2">
    <source>
        <dbReference type="ARBA" id="ARBA00022801"/>
    </source>
</evidence>
<evidence type="ECO:0000313" key="4">
    <source>
        <dbReference type="EMBL" id="SOK58671.1"/>
    </source>
</evidence>
<dbReference type="Pfam" id="PF01981">
    <property type="entry name" value="PTH2"/>
    <property type="match status" value="1"/>
</dbReference>
<protein>
    <recommendedName>
        <fullName evidence="1">peptidyl-tRNA hydrolase</fullName>
        <ecNumber evidence="1">3.1.1.29</ecNumber>
    </recommendedName>
</protein>
<keyword evidence="2" id="KW-0378">Hydrolase</keyword>
<comment type="catalytic activity">
    <reaction evidence="3">
        <text>an N-acyl-L-alpha-aminoacyl-tRNA + H2O = an N-acyl-L-amino acid + a tRNA + H(+)</text>
        <dbReference type="Rhea" id="RHEA:54448"/>
        <dbReference type="Rhea" id="RHEA-COMP:10123"/>
        <dbReference type="Rhea" id="RHEA-COMP:13883"/>
        <dbReference type="ChEBI" id="CHEBI:15377"/>
        <dbReference type="ChEBI" id="CHEBI:15378"/>
        <dbReference type="ChEBI" id="CHEBI:59874"/>
        <dbReference type="ChEBI" id="CHEBI:78442"/>
        <dbReference type="ChEBI" id="CHEBI:138191"/>
        <dbReference type="EC" id="3.1.1.29"/>
    </reaction>
</comment>
<accession>A0A2C9CXW2</accession>
<dbReference type="GO" id="GO:0004045">
    <property type="term" value="F:peptidyl-tRNA hydrolase activity"/>
    <property type="evidence" value="ECO:0007669"/>
    <property type="project" value="UniProtKB-EC"/>
</dbReference>
<dbReference type="Proteomes" id="UP000240931">
    <property type="component" value="Segment"/>
</dbReference>
<dbReference type="InterPro" id="IPR002833">
    <property type="entry name" value="PTH2"/>
</dbReference>
<dbReference type="EMBL" id="LT960551">
    <property type="protein sequence ID" value="SOK58671.1"/>
    <property type="molecule type" value="Genomic_DNA"/>
</dbReference>
<keyword evidence="6" id="KW-1185">Reference proteome</keyword>
<reference evidence="4" key="2">
    <citation type="submission" date="2017-10" db="EMBL/GenBank/DDBJ databases">
        <authorList>
            <person name="Banno H."/>
            <person name="Chua N.-H."/>
        </authorList>
    </citation>
    <scope>NUCLEOTIDE SEQUENCE [LARGE SCALE GENOMIC DNA]</scope>
</reference>
<dbReference type="GeneID" id="40100812"/>
<dbReference type="OrthoDB" id="17487at10239"/>
<evidence type="ECO:0000256" key="3">
    <source>
        <dbReference type="ARBA" id="ARBA00048707"/>
    </source>
</evidence>
<sequence>MEKPVLKYKCYILLREDLEMPQGKFAVQVGHGIDQAWSKYLEYKNSSNTNDIIAVSNFEDWVSEGRRKIVLRLKDEDHMNKIKEKIQSNSTEPYFVHDIFDYGFNFFDGLTQTGLIIYPTQCEISAVKRLRCW</sequence>
<reference evidence="6" key="1">
    <citation type="submission" date="2017-10" db="EMBL/GenBank/DDBJ databases">
        <authorList>
            <person name="Skurnik M."/>
        </authorList>
    </citation>
    <scope>NUCLEOTIDE SEQUENCE [LARGE SCALE GENOMIC DNA]</scope>
</reference>
<proteinExistence type="predicted"/>
<name>A0A2C9CXW2_9CAUD</name>
<dbReference type="EC" id="3.1.1.29" evidence="1"/>